<proteinExistence type="predicted"/>
<sequence>MFSGCRARFRPVGVALWYTILWITQDVVAQVSIVPKIVAGKIAKANRKLPKTLQNKGKTDTIRKMAKNEKNLLRVLFVIRRTPFTGGAEARLGRGSGALL</sequence>
<evidence type="ECO:0000313" key="2">
    <source>
        <dbReference type="Proteomes" id="UP000198926"/>
    </source>
</evidence>
<gene>
    <name evidence="1" type="ORF">SAMN05444714_2060</name>
</gene>
<organism evidence="1 2">
    <name type="scientific">Yoonia litorea</name>
    <dbReference type="NCBI Taxonomy" id="1123755"/>
    <lineage>
        <taxon>Bacteria</taxon>
        <taxon>Pseudomonadati</taxon>
        <taxon>Pseudomonadota</taxon>
        <taxon>Alphaproteobacteria</taxon>
        <taxon>Rhodobacterales</taxon>
        <taxon>Paracoccaceae</taxon>
        <taxon>Yoonia</taxon>
    </lineage>
</organism>
<dbReference type="EMBL" id="FOZM01000002">
    <property type="protein sequence ID" value="SFS18936.1"/>
    <property type="molecule type" value="Genomic_DNA"/>
</dbReference>
<dbReference type="AlphaFoldDB" id="A0A1I6MT94"/>
<dbReference type="STRING" id="1123755.SAMN05444714_2060"/>
<reference evidence="1 2" key="1">
    <citation type="submission" date="2016-10" db="EMBL/GenBank/DDBJ databases">
        <authorList>
            <person name="de Groot N.N."/>
        </authorList>
    </citation>
    <scope>NUCLEOTIDE SEQUENCE [LARGE SCALE GENOMIC DNA]</scope>
    <source>
        <strain evidence="1 2">DSM 29433</strain>
    </source>
</reference>
<evidence type="ECO:0000313" key="1">
    <source>
        <dbReference type="EMBL" id="SFS18936.1"/>
    </source>
</evidence>
<protein>
    <submittedName>
        <fullName evidence="1">Uncharacterized protein</fullName>
    </submittedName>
</protein>
<keyword evidence="2" id="KW-1185">Reference proteome</keyword>
<name>A0A1I6MT94_9RHOB</name>
<feature type="non-terminal residue" evidence="1">
    <location>
        <position position="100"/>
    </location>
</feature>
<accession>A0A1I6MT94</accession>
<dbReference type="Proteomes" id="UP000198926">
    <property type="component" value="Unassembled WGS sequence"/>
</dbReference>